<dbReference type="AlphaFoldDB" id="A0A154PS16"/>
<dbReference type="Proteomes" id="UP000076502">
    <property type="component" value="Unassembled WGS sequence"/>
</dbReference>
<evidence type="ECO:0008006" key="3">
    <source>
        <dbReference type="Google" id="ProtNLM"/>
    </source>
</evidence>
<accession>A0A154PS16</accession>
<dbReference type="EMBL" id="KQ435087">
    <property type="protein sequence ID" value="KZC14537.1"/>
    <property type="molecule type" value="Genomic_DNA"/>
</dbReference>
<sequence length="106" mass="12256">GCPPHYAHVSRQVLDRQFPNRCIGRGGEFLWPQRSTDLTPLNYFLWGTLKDIVYREPTTTPENMKERIREACSILAAETIQSAVSSLIDRLHQCINVNGHHFEHLR</sequence>
<dbReference type="PANTHER" id="PTHR47326:SF1">
    <property type="entry name" value="HTH PSQ-TYPE DOMAIN-CONTAINING PROTEIN"/>
    <property type="match status" value="1"/>
</dbReference>
<keyword evidence="2" id="KW-1185">Reference proteome</keyword>
<dbReference type="OrthoDB" id="8028904at2759"/>
<evidence type="ECO:0000313" key="2">
    <source>
        <dbReference type="Proteomes" id="UP000076502"/>
    </source>
</evidence>
<name>A0A154PS16_DUFNO</name>
<dbReference type="Gene3D" id="3.30.420.10">
    <property type="entry name" value="Ribonuclease H-like superfamily/Ribonuclease H"/>
    <property type="match status" value="1"/>
</dbReference>
<gene>
    <name evidence="1" type="ORF">WN55_07267</name>
</gene>
<dbReference type="InterPro" id="IPR036397">
    <property type="entry name" value="RNaseH_sf"/>
</dbReference>
<organism evidence="1 2">
    <name type="scientific">Dufourea novaeangliae</name>
    <name type="common">Sweat bee</name>
    <dbReference type="NCBI Taxonomy" id="178035"/>
    <lineage>
        <taxon>Eukaryota</taxon>
        <taxon>Metazoa</taxon>
        <taxon>Ecdysozoa</taxon>
        <taxon>Arthropoda</taxon>
        <taxon>Hexapoda</taxon>
        <taxon>Insecta</taxon>
        <taxon>Pterygota</taxon>
        <taxon>Neoptera</taxon>
        <taxon>Endopterygota</taxon>
        <taxon>Hymenoptera</taxon>
        <taxon>Apocrita</taxon>
        <taxon>Aculeata</taxon>
        <taxon>Apoidea</taxon>
        <taxon>Anthophila</taxon>
        <taxon>Halictidae</taxon>
        <taxon>Rophitinae</taxon>
        <taxon>Dufourea</taxon>
    </lineage>
</organism>
<protein>
    <recommendedName>
        <fullName evidence="3">Transposable element Tc3 transposase</fullName>
    </recommendedName>
</protein>
<reference evidence="1 2" key="1">
    <citation type="submission" date="2015-07" db="EMBL/GenBank/DDBJ databases">
        <title>The genome of Dufourea novaeangliae.</title>
        <authorList>
            <person name="Pan H."/>
            <person name="Kapheim K."/>
        </authorList>
    </citation>
    <scope>NUCLEOTIDE SEQUENCE [LARGE SCALE GENOMIC DNA]</scope>
    <source>
        <strain evidence="1">0120121106</strain>
        <tissue evidence="1">Whole body</tissue>
    </source>
</reference>
<dbReference type="PANTHER" id="PTHR47326">
    <property type="entry name" value="TRANSPOSABLE ELEMENT TC3 TRANSPOSASE-LIKE PROTEIN"/>
    <property type="match status" value="1"/>
</dbReference>
<feature type="non-terminal residue" evidence="1">
    <location>
        <position position="1"/>
    </location>
</feature>
<evidence type="ECO:0000313" key="1">
    <source>
        <dbReference type="EMBL" id="KZC14537.1"/>
    </source>
</evidence>
<dbReference type="GO" id="GO:0003676">
    <property type="term" value="F:nucleic acid binding"/>
    <property type="evidence" value="ECO:0007669"/>
    <property type="project" value="InterPro"/>
</dbReference>
<proteinExistence type="predicted"/>